<name>A0A841HQ07_9GAMM</name>
<evidence type="ECO:0000259" key="1">
    <source>
        <dbReference type="PROSITE" id="PS51819"/>
    </source>
</evidence>
<protein>
    <submittedName>
        <fullName evidence="2">Putative glyoxalase superfamily protein PhnB</fullName>
    </submittedName>
</protein>
<gene>
    <name evidence="2" type="ORF">HNQ60_004167</name>
</gene>
<dbReference type="PANTHER" id="PTHR34109:SF1">
    <property type="entry name" value="VOC DOMAIN-CONTAINING PROTEIN"/>
    <property type="match status" value="1"/>
</dbReference>
<keyword evidence="3" id="KW-1185">Reference proteome</keyword>
<dbReference type="InterPro" id="IPR029068">
    <property type="entry name" value="Glyas_Bleomycin-R_OHBP_Dase"/>
</dbReference>
<dbReference type="AlphaFoldDB" id="A0A841HQ07"/>
<feature type="domain" description="VOC" evidence="1">
    <location>
        <begin position="7"/>
        <end position="136"/>
    </location>
</feature>
<accession>A0A841HQ07</accession>
<dbReference type="RefSeq" id="WP_184334671.1">
    <property type="nucleotide sequence ID" value="NZ_JACHHZ010000005.1"/>
</dbReference>
<dbReference type="Gene3D" id="3.30.720.110">
    <property type="match status" value="1"/>
</dbReference>
<reference evidence="2 3" key="1">
    <citation type="submission" date="2020-08" db="EMBL/GenBank/DDBJ databases">
        <title>Genomic Encyclopedia of Type Strains, Phase IV (KMG-IV): sequencing the most valuable type-strain genomes for metagenomic binning, comparative biology and taxonomic classification.</title>
        <authorList>
            <person name="Goeker M."/>
        </authorList>
    </citation>
    <scope>NUCLEOTIDE SEQUENCE [LARGE SCALE GENOMIC DNA]</scope>
    <source>
        <strain evidence="2 3">DSM 26723</strain>
    </source>
</reference>
<evidence type="ECO:0000313" key="3">
    <source>
        <dbReference type="Proteomes" id="UP000588068"/>
    </source>
</evidence>
<dbReference type="InterPro" id="IPR037523">
    <property type="entry name" value="VOC_core"/>
</dbReference>
<dbReference type="EMBL" id="JACHHZ010000005">
    <property type="protein sequence ID" value="MBB6095277.1"/>
    <property type="molecule type" value="Genomic_DNA"/>
</dbReference>
<dbReference type="Gene3D" id="3.30.720.120">
    <property type="match status" value="1"/>
</dbReference>
<dbReference type="PANTHER" id="PTHR34109">
    <property type="entry name" value="BNAUNNG04460D PROTEIN-RELATED"/>
    <property type="match status" value="1"/>
</dbReference>
<dbReference type="PROSITE" id="PS51819">
    <property type="entry name" value="VOC"/>
    <property type="match status" value="1"/>
</dbReference>
<evidence type="ECO:0000313" key="2">
    <source>
        <dbReference type="EMBL" id="MBB6095277.1"/>
    </source>
</evidence>
<dbReference type="Proteomes" id="UP000588068">
    <property type="component" value="Unassembled WGS sequence"/>
</dbReference>
<dbReference type="SUPFAM" id="SSF54593">
    <property type="entry name" value="Glyoxalase/Bleomycin resistance protein/Dihydroxybiphenyl dioxygenase"/>
    <property type="match status" value="1"/>
</dbReference>
<comment type="caution">
    <text evidence="2">The sequence shown here is derived from an EMBL/GenBank/DDBJ whole genome shotgun (WGS) entry which is preliminary data.</text>
</comment>
<organism evidence="2 3">
    <name type="scientific">Povalibacter uvarum</name>
    <dbReference type="NCBI Taxonomy" id="732238"/>
    <lineage>
        <taxon>Bacteria</taxon>
        <taxon>Pseudomonadati</taxon>
        <taxon>Pseudomonadota</taxon>
        <taxon>Gammaproteobacteria</taxon>
        <taxon>Steroidobacterales</taxon>
        <taxon>Steroidobacteraceae</taxon>
        <taxon>Povalibacter</taxon>
    </lineage>
</organism>
<dbReference type="InterPro" id="IPR004360">
    <property type="entry name" value="Glyas_Fos-R_dOase_dom"/>
</dbReference>
<sequence>MSLAASTVATVTPCLTYRNAPAAIEWLCKNFGFEKHAVYPDNEGGIAHCELKFGNGMIMLGSVRDSAYGRLLRQPDEIEGRVTQSICVVTNDPDEIHRRATAAGARILIAIKDEDYGGRSFTCADLEGHVWTFGSYDPWKAV</sequence>
<dbReference type="Pfam" id="PF00903">
    <property type="entry name" value="Glyoxalase"/>
    <property type="match status" value="1"/>
</dbReference>
<proteinExistence type="predicted"/>
<dbReference type="CDD" id="cd08355">
    <property type="entry name" value="TioX_like"/>
    <property type="match status" value="1"/>
</dbReference>